<evidence type="ECO:0000313" key="3">
    <source>
        <dbReference type="Proteomes" id="UP000317093"/>
    </source>
</evidence>
<name>A0A518B2S1_9BACT</name>
<dbReference type="InterPro" id="IPR054226">
    <property type="entry name" value="DUF6948"/>
</dbReference>
<sequence length="99" mass="10274">MDEKRPVLVTTQWKGVFFGQLESEGSEGPTGCSVALTGVRNCIYFGTEGGFLQLADTGPTEKSKIGSPAPRVSLVGVTSIVDCTPAAAEAWQGAKTHGS</sequence>
<dbReference type="AlphaFoldDB" id="A0A518B2S1"/>
<protein>
    <recommendedName>
        <fullName evidence="1">DUF6948 domain-containing protein</fullName>
    </recommendedName>
</protein>
<dbReference type="RefSeq" id="WP_419193480.1">
    <property type="nucleotide sequence ID" value="NZ_CP036279.1"/>
</dbReference>
<dbReference type="Proteomes" id="UP000317093">
    <property type="component" value="Chromosome"/>
</dbReference>
<feature type="domain" description="DUF6948" evidence="1">
    <location>
        <begin position="5"/>
        <end position="91"/>
    </location>
</feature>
<dbReference type="Pfam" id="PF22253">
    <property type="entry name" value="DUF6948"/>
    <property type="match status" value="1"/>
</dbReference>
<reference evidence="2 3" key="1">
    <citation type="submission" date="2019-02" db="EMBL/GenBank/DDBJ databases">
        <title>Deep-cultivation of Planctomycetes and their phenomic and genomic characterization uncovers novel biology.</title>
        <authorList>
            <person name="Wiegand S."/>
            <person name="Jogler M."/>
            <person name="Boedeker C."/>
            <person name="Pinto D."/>
            <person name="Vollmers J."/>
            <person name="Rivas-Marin E."/>
            <person name="Kohn T."/>
            <person name="Peeters S.H."/>
            <person name="Heuer A."/>
            <person name="Rast P."/>
            <person name="Oberbeckmann S."/>
            <person name="Bunk B."/>
            <person name="Jeske O."/>
            <person name="Meyerdierks A."/>
            <person name="Storesund J.E."/>
            <person name="Kallscheuer N."/>
            <person name="Luecker S."/>
            <person name="Lage O.M."/>
            <person name="Pohl T."/>
            <person name="Merkel B.J."/>
            <person name="Hornburger P."/>
            <person name="Mueller R.-W."/>
            <person name="Bruemmer F."/>
            <person name="Labrenz M."/>
            <person name="Spormann A.M."/>
            <person name="Op den Camp H."/>
            <person name="Overmann J."/>
            <person name="Amann R."/>
            <person name="Jetten M.S.M."/>
            <person name="Mascher T."/>
            <person name="Medema M.H."/>
            <person name="Devos D.P."/>
            <person name="Kaster A.-K."/>
            <person name="Ovreas L."/>
            <person name="Rohde M."/>
            <person name="Galperin M.Y."/>
            <person name="Jogler C."/>
        </authorList>
    </citation>
    <scope>NUCLEOTIDE SEQUENCE [LARGE SCALE GENOMIC DNA]</scope>
    <source>
        <strain evidence="2 3">Pan216</strain>
    </source>
</reference>
<accession>A0A518B2S1</accession>
<gene>
    <name evidence="2" type="ORF">Pan216_21290</name>
</gene>
<proteinExistence type="predicted"/>
<evidence type="ECO:0000259" key="1">
    <source>
        <dbReference type="Pfam" id="PF22253"/>
    </source>
</evidence>
<organism evidence="2 3">
    <name type="scientific">Kolteria novifilia</name>
    <dbReference type="NCBI Taxonomy" id="2527975"/>
    <lineage>
        <taxon>Bacteria</taxon>
        <taxon>Pseudomonadati</taxon>
        <taxon>Planctomycetota</taxon>
        <taxon>Planctomycetia</taxon>
        <taxon>Kolteriales</taxon>
        <taxon>Kolteriaceae</taxon>
        <taxon>Kolteria</taxon>
    </lineage>
</organism>
<keyword evidence="3" id="KW-1185">Reference proteome</keyword>
<evidence type="ECO:0000313" key="2">
    <source>
        <dbReference type="EMBL" id="QDU61275.1"/>
    </source>
</evidence>
<dbReference type="EMBL" id="CP036279">
    <property type="protein sequence ID" value="QDU61275.1"/>
    <property type="molecule type" value="Genomic_DNA"/>
</dbReference>
<dbReference type="KEGG" id="knv:Pan216_21290"/>